<dbReference type="EMBL" id="LNRQ01000003">
    <property type="protein sequence ID" value="KZN00319.1"/>
    <property type="molecule type" value="Genomic_DNA"/>
</dbReference>
<dbReference type="AlphaFoldDB" id="A0A165ZQZ8"/>
<feature type="region of interest" description="Disordered" evidence="1">
    <location>
        <begin position="1"/>
        <end position="132"/>
    </location>
</feature>
<organism evidence="2">
    <name type="scientific">Daucus carota subsp. sativus</name>
    <name type="common">Carrot</name>
    <dbReference type="NCBI Taxonomy" id="79200"/>
    <lineage>
        <taxon>Eukaryota</taxon>
        <taxon>Viridiplantae</taxon>
        <taxon>Streptophyta</taxon>
        <taxon>Embryophyta</taxon>
        <taxon>Tracheophyta</taxon>
        <taxon>Spermatophyta</taxon>
        <taxon>Magnoliopsida</taxon>
        <taxon>eudicotyledons</taxon>
        <taxon>Gunneridae</taxon>
        <taxon>Pentapetalae</taxon>
        <taxon>asterids</taxon>
        <taxon>campanulids</taxon>
        <taxon>Apiales</taxon>
        <taxon>Apiaceae</taxon>
        <taxon>Apioideae</taxon>
        <taxon>Scandiceae</taxon>
        <taxon>Daucinae</taxon>
        <taxon>Daucus</taxon>
        <taxon>Daucus sect. Daucus</taxon>
    </lineage>
</organism>
<reference evidence="3" key="2">
    <citation type="submission" date="2022-03" db="EMBL/GenBank/DDBJ databases">
        <title>Draft title - Genomic analysis of global carrot germplasm unveils the trajectory of domestication and the origin of high carotenoid orange carrot.</title>
        <authorList>
            <person name="Iorizzo M."/>
            <person name="Ellison S."/>
            <person name="Senalik D."/>
            <person name="Macko-Podgorni A."/>
            <person name="Grzebelus D."/>
            <person name="Bostan H."/>
            <person name="Rolling W."/>
            <person name="Curaba J."/>
            <person name="Simon P."/>
        </authorList>
    </citation>
    <scope>NUCLEOTIDE SEQUENCE</scope>
    <source>
        <tissue evidence="3">Leaf</tissue>
    </source>
</reference>
<dbReference type="EMBL" id="CP093345">
    <property type="protein sequence ID" value="WOG91018.1"/>
    <property type="molecule type" value="Genomic_DNA"/>
</dbReference>
<reference evidence="2" key="1">
    <citation type="journal article" date="2016" name="Nat. Genet.">
        <title>A high-quality carrot genome assembly provides new insights into carotenoid accumulation and asterid genome evolution.</title>
        <authorList>
            <person name="Iorizzo M."/>
            <person name="Ellison S."/>
            <person name="Senalik D."/>
            <person name="Zeng P."/>
            <person name="Satapoomin P."/>
            <person name="Huang J."/>
            <person name="Bowman M."/>
            <person name="Iovene M."/>
            <person name="Sanseverino W."/>
            <person name="Cavagnaro P."/>
            <person name="Yildiz M."/>
            <person name="Macko-Podgorni A."/>
            <person name="Moranska E."/>
            <person name="Grzebelus E."/>
            <person name="Grzebelus D."/>
            <person name="Ashrafi H."/>
            <person name="Zheng Z."/>
            <person name="Cheng S."/>
            <person name="Spooner D."/>
            <person name="Van Deynze A."/>
            <person name="Simon P."/>
        </authorList>
    </citation>
    <scope>NUCLEOTIDE SEQUENCE [LARGE SCALE GENOMIC DNA]</scope>
    <source>
        <tissue evidence="2">Leaf</tissue>
    </source>
</reference>
<evidence type="ECO:0000256" key="1">
    <source>
        <dbReference type="SAM" id="MobiDB-lite"/>
    </source>
</evidence>
<feature type="compositionally biased region" description="Polar residues" evidence="1">
    <location>
        <begin position="39"/>
        <end position="52"/>
    </location>
</feature>
<evidence type="ECO:0000313" key="2">
    <source>
        <dbReference type="EMBL" id="KZN00319.1"/>
    </source>
</evidence>
<name>A0A165ZQZ8_DAUCS</name>
<keyword evidence="4" id="KW-1185">Reference proteome</keyword>
<sequence>MPTTCARSPKLGRRKSYSGTRNSLEGASGHVSREHKTSTKSMQVKYENNNVFKNKPNRKSLPNLHSRESISAKTEGKSSKLKQRETANGEDIKATTDKEQESKTESVNPPELEDVKVEKNPTGNTELLANSAHPFVAENEVTLNGGEGDPDI</sequence>
<dbReference type="Proteomes" id="UP000077755">
    <property type="component" value="Chromosome 3"/>
</dbReference>
<evidence type="ECO:0000313" key="3">
    <source>
        <dbReference type="EMBL" id="WOG91018.1"/>
    </source>
</evidence>
<accession>A0A165ZQZ8</accession>
<protein>
    <submittedName>
        <fullName evidence="2">Uncharacterized protein</fullName>
    </submittedName>
</protein>
<gene>
    <name evidence="2" type="ORF">DCAR_009073</name>
    <name evidence="3" type="ORF">DCAR_0310266</name>
</gene>
<dbReference type="Gramene" id="KZN00319">
    <property type="protein sequence ID" value="KZN00319"/>
    <property type="gene ID" value="DCAR_009073"/>
</dbReference>
<evidence type="ECO:0000313" key="4">
    <source>
        <dbReference type="Proteomes" id="UP000077755"/>
    </source>
</evidence>
<proteinExistence type="predicted"/>
<feature type="compositionally biased region" description="Basic and acidic residues" evidence="1">
    <location>
        <begin position="65"/>
        <end position="104"/>
    </location>
</feature>